<feature type="signal peptide" evidence="15">
    <location>
        <begin position="1"/>
        <end position="27"/>
    </location>
</feature>
<dbReference type="SUPFAM" id="SSF56059">
    <property type="entry name" value="Glutathione synthetase ATP-binding domain-like"/>
    <property type="match status" value="1"/>
</dbReference>
<dbReference type="Proteomes" id="UP000199758">
    <property type="component" value="Unassembled WGS sequence"/>
</dbReference>
<keyword evidence="12" id="KW-0460">Magnesium</keyword>
<evidence type="ECO:0000256" key="13">
    <source>
        <dbReference type="ARBA" id="ARBA00033470"/>
    </source>
</evidence>
<dbReference type="SUPFAM" id="SSF52009">
    <property type="entry name" value="Phosphohistidine domain"/>
    <property type="match status" value="1"/>
</dbReference>
<keyword evidence="9" id="KW-0547">Nucleotide-binding</keyword>
<name>A0A1M5NAP1_9GAMM</name>
<feature type="chain" id="PRO_5012409424" description="Phosphoenolpyruvate synthase" evidence="15">
    <location>
        <begin position="28"/>
        <end position="1004"/>
    </location>
</feature>
<protein>
    <recommendedName>
        <fullName evidence="6">Phosphoenolpyruvate synthase</fullName>
        <ecNumber evidence="5">2.7.9.2</ecNumber>
    </recommendedName>
    <alternativeName>
        <fullName evidence="13">Pyruvate, water dikinase</fullName>
    </alternativeName>
</protein>
<keyword evidence="15" id="KW-0732">Signal</keyword>
<evidence type="ECO:0000256" key="12">
    <source>
        <dbReference type="ARBA" id="ARBA00022842"/>
    </source>
</evidence>
<organism evidence="18 19">
    <name type="scientific">Hydrocarboniphaga daqingensis</name>
    <dbReference type="NCBI Taxonomy" id="490188"/>
    <lineage>
        <taxon>Bacteria</taxon>
        <taxon>Pseudomonadati</taxon>
        <taxon>Pseudomonadota</taxon>
        <taxon>Gammaproteobacteria</taxon>
        <taxon>Nevskiales</taxon>
        <taxon>Nevskiaceae</taxon>
        <taxon>Hydrocarboniphaga</taxon>
    </lineage>
</organism>
<comment type="similarity">
    <text evidence="4">Belongs to the PEP-utilizing enzyme family.</text>
</comment>
<feature type="domain" description="Pyruvate phosphate dikinase AMP/ATP-binding" evidence="17">
    <location>
        <begin position="652"/>
        <end position="975"/>
    </location>
</feature>
<dbReference type="InterPro" id="IPR006319">
    <property type="entry name" value="PEP_synth"/>
</dbReference>
<dbReference type="EMBL" id="FQWZ01000003">
    <property type="protein sequence ID" value="SHG86551.1"/>
    <property type="molecule type" value="Genomic_DNA"/>
</dbReference>
<keyword evidence="8" id="KW-0479">Metal-binding</keyword>
<proteinExistence type="inferred from homology"/>
<dbReference type="Gene3D" id="3.50.30.10">
    <property type="entry name" value="Phosphohistidine domain"/>
    <property type="match status" value="1"/>
</dbReference>
<dbReference type="PANTHER" id="PTHR43030">
    <property type="entry name" value="PHOSPHOENOLPYRUVATE SYNTHASE"/>
    <property type="match status" value="1"/>
</dbReference>
<dbReference type="GO" id="GO:0005524">
    <property type="term" value="F:ATP binding"/>
    <property type="evidence" value="ECO:0007669"/>
    <property type="project" value="UniProtKB-KW"/>
</dbReference>
<comment type="catalytic activity">
    <reaction evidence="14">
        <text>pyruvate + ATP + H2O = phosphoenolpyruvate + AMP + phosphate + 2 H(+)</text>
        <dbReference type="Rhea" id="RHEA:11364"/>
        <dbReference type="ChEBI" id="CHEBI:15361"/>
        <dbReference type="ChEBI" id="CHEBI:15377"/>
        <dbReference type="ChEBI" id="CHEBI:15378"/>
        <dbReference type="ChEBI" id="CHEBI:30616"/>
        <dbReference type="ChEBI" id="CHEBI:43474"/>
        <dbReference type="ChEBI" id="CHEBI:58702"/>
        <dbReference type="ChEBI" id="CHEBI:456215"/>
        <dbReference type="EC" id="2.7.9.2"/>
    </reaction>
</comment>
<evidence type="ECO:0000256" key="10">
    <source>
        <dbReference type="ARBA" id="ARBA00022777"/>
    </source>
</evidence>
<dbReference type="Gene3D" id="3.30.470.20">
    <property type="entry name" value="ATP-grasp fold, B domain"/>
    <property type="match status" value="1"/>
</dbReference>
<evidence type="ECO:0000259" key="17">
    <source>
        <dbReference type="Pfam" id="PF01326"/>
    </source>
</evidence>
<comment type="function">
    <text evidence="2">Catalyzes the phosphorylation of pyruvate to phosphoenolpyruvate.</text>
</comment>
<dbReference type="InterPro" id="IPR008279">
    <property type="entry name" value="PEP-util_enz_mobile_dom"/>
</dbReference>
<comment type="cofactor">
    <cofactor evidence="1">
        <name>Mg(2+)</name>
        <dbReference type="ChEBI" id="CHEBI:18420"/>
    </cofactor>
</comment>
<evidence type="ECO:0000256" key="8">
    <source>
        <dbReference type="ARBA" id="ARBA00022723"/>
    </source>
</evidence>
<evidence type="ECO:0000313" key="18">
    <source>
        <dbReference type="EMBL" id="SHG86551.1"/>
    </source>
</evidence>
<comment type="pathway">
    <text evidence="3">Carbohydrate biosynthesis; gluconeogenesis.</text>
</comment>
<dbReference type="Pfam" id="PF00391">
    <property type="entry name" value="PEP-utilizers"/>
    <property type="match status" value="1"/>
</dbReference>
<dbReference type="InterPro" id="IPR013815">
    <property type="entry name" value="ATP_grasp_subdomain_1"/>
</dbReference>
<dbReference type="GO" id="GO:0008986">
    <property type="term" value="F:pyruvate, water dikinase activity"/>
    <property type="evidence" value="ECO:0007669"/>
    <property type="project" value="UniProtKB-EC"/>
</dbReference>
<accession>A0A1M5NAP1</accession>
<feature type="domain" description="PEP-utilising enzyme mobile" evidence="16">
    <location>
        <begin position="533"/>
        <end position="579"/>
    </location>
</feature>
<keyword evidence="7" id="KW-0808">Transferase</keyword>
<dbReference type="UniPathway" id="UPA00138"/>
<evidence type="ECO:0000256" key="14">
    <source>
        <dbReference type="ARBA" id="ARBA00047700"/>
    </source>
</evidence>
<keyword evidence="10" id="KW-0418">Kinase</keyword>
<evidence type="ECO:0000259" key="16">
    <source>
        <dbReference type="Pfam" id="PF00391"/>
    </source>
</evidence>
<sequence>MRRAAWRAGMGWALTAVAVTLTTVSGAATPATTTKVPPRIPPPQTPAAQQIDPAFNTATGRAWIAAMKQAPRGPFDRIRYFCADGQVLEPKAYICEPFGGGYQHGEWNAQTKALRAAGFPVANLLVTVAPEQITGAGADPELLSILVVERFLISHDDGWIYRKAQFYRGAIQDHNEKEAARSLLAALTAAEPSRDFLELREAARALPHGADTPSLGKVRSMAVVLDEKDPNFHPLRSRIHNAPEAADAARVRAYASSSSARRDLQPAYAELVAAIDQAYQPAPLSRALMQLKRYLRDPAAQAVLQTRIAAQQAAEAPQAGALARLDSAAEVLAWLRDQGYAATTPAGRTAALDASLDAEQVFMVAASAALSGMPTLTREQRLAWLRPTARALYGMGLLTSREHVAIDEALASLDGKIELGAYRQALEYLERASAWCGNRLNYHYASALDRLRPIEPLVDAYVPDRLRASPLLFYSTVLQSLRVDADQVSGISQQLFGESTGGALRRLNPGIARGVLRTSLKNARTGDEPAIFLVPETTSDLPAAAGILTEAEGNPVSHVQLLARNLGIPNVVVARELIPKLAPYDGRRIVIAASAGGVVEIAEDGARWDAVLGQGASRPSVVIVPDLVKLNLLRAEFVSTEHLRASDSGRICGPKAAHVGELTHRYPGHVSPGLAVSFGIYRELLNEPVKPGGPAMFDWMKQQYAQIAVMRRLDPEHHSDRVNRFLAFTRQWIADQPLPPVLLDRLRGALLQRFGIEGTYGVFVRSDTNIEDLPGFTGAGLNLTIPNVVGFDGIVAALRKVWASPFTERAYGWRQDLMDQPEHVYVSVLLHQTVPNEKSGVMITADVDTGDRDWLTVATSLGVGGGVDGEASETLQARLDGKRVRLLSSATARKRREMNVAGGAVMQRAAAPEAVLSDDEIAQLARFARDLPKQYPELHDDQGQATPADVEFGFVGGRLMLQQIRPFLQNRSAARQDYLAKMDARLGQNAERKLDLGERPEGGV</sequence>
<dbReference type="AlphaFoldDB" id="A0A1M5NAP1"/>
<dbReference type="PANTHER" id="PTHR43030:SF1">
    <property type="entry name" value="PHOSPHOENOLPYRUVATE SYNTHASE"/>
    <property type="match status" value="1"/>
</dbReference>
<keyword evidence="11" id="KW-0067">ATP-binding</keyword>
<gene>
    <name evidence="18" type="ORF">SAMN04488068_1730</name>
</gene>
<dbReference type="EC" id="2.7.9.2" evidence="5"/>
<evidence type="ECO:0000256" key="11">
    <source>
        <dbReference type="ARBA" id="ARBA00022840"/>
    </source>
</evidence>
<evidence type="ECO:0000256" key="1">
    <source>
        <dbReference type="ARBA" id="ARBA00001946"/>
    </source>
</evidence>
<dbReference type="InterPro" id="IPR002192">
    <property type="entry name" value="PPDK_AMP/ATP-bd"/>
</dbReference>
<evidence type="ECO:0000256" key="5">
    <source>
        <dbReference type="ARBA" id="ARBA00011996"/>
    </source>
</evidence>
<evidence type="ECO:0000256" key="15">
    <source>
        <dbReference type="SAM" id="SignalP"/>
    </source>
</evidence>
<evidence type="ECO:0000256" key="2">
    <source>
        <dbReference type="ARBA" id="ARBA00002988"/>
    </source>
</evidence>
<evidence type="ECO:0000256" key="6">
    <source>
        <dbReference type="ARBA" id="ARBA00021623"/>
    </source>
</evidence>
<dbReference type="STRING" id="490188.SAMN04488068_1730"/>
<dbReference type="GO" id="GO:0006094">
    <property type="term" value="P:gluconeogenesis"/>
    <property type="evidence" value="ECO:0007669"/>
    <property type="project" value="UniProtKB-UniPathway"/>
</dbReference>
<evidence type="ECO:0000256" key="7">
    <source>
        <dbReference type="ARBA" id="ARBA00022679"/>
    </source>
</evidence>
<dbReference type="Pfam" id="PF01326">
    <property type="entry name" value="PPDK_N"/>
    <property type="match status" value="1"/>
</dbReference>
<dbReference type="Gene3D" id="3.30.1490.20">
    <property type="entry name" value="ATP-grasp fold, A domain"/>
    <property type="match status" value="1"/>
</dbReference>
<dbReference type="OrthoDB" id="1108665at2"/>
<evidence type="ECO:0000256" key="9">
    <source>
        <dbReference type="ARBA" id="ARBA00022741"/>
    </source>
</evidence>
<dbReference type="InterPro" id="IPR036637">
    <property type="entry name" value="Phosphohistidine_dom_sf"/>
</dbReference>
<evidence type="ECO:0000313" key="19">
    <source>
        <dbReference type="Proteomes" id="UP000199758"/>
    </source>
</evidence>
<evidence type="ECO:0000256" key="3">
    <source>
        <dbReference type="ARBA" id="ARBA00004742"/>
    </source>
</evidence>
<keyword evidence="19" id="KW-1185">Reference proteome</keyword>
<reference evidence="18 19" key="1">
    <citation type="submission" date="2016-11" db="EMBL/GenBank/DDBJ databases">
        <authorList>
            <person name="Jaros S."/>
            <person name="Januszkiewicz K."/>
            <person name="Wedrychowicz H."/>
        </authorList>
    </citation>
    <scope>NUCLEOTIDE SEQUENCE [LARGE SCALE GENOMIC DNA]</scope>
    <source>
        <strain evidence="18 19">CGMCC 1.7049</strain>
    </source>
</reference>
<evidence type="ECO:0000256" key="4">
    <source>
        <dbReference type="ARBA" id="ARBA00007837"/>
    </source>
</evidence>
<dbReference type="GO" id="GO:0046872">
    <property type="term" value="F:metal ion binding"/>
    <property type="evidence" value="ECO:0007669"/>
    <property type="project" value="UniProtKB-KW"/>
</dbReference>